<dbReference type="PANTHER" id="PTHR32448">
    <property type="entry name" value="OS08G0158400 PROTEIN"/>
    <property type="match status" value="1"/>
</dbReference>
<dbReference type="PaxDb" id="3847-GLYMA15G14090.2"/>
<evidence type="ECO:0000313" key="11">
    <source>
        <dbReference type="Proteomes" id="UP000008827"/>
    </source>
</evidence>
<gene>
    <name evidence="9" type="ORF">GLYMA_15G133200</name>
</gene>
<evidence type="ECO:0000256" key="5">
    <source>
        <dbReference type="ARBA" id="ARBA00022827"/>
    </source>
</evidence>
<dbReference type="HOGENOM" id="CLU_018354_6_0_1"/>
<dbReference type="InterPro" id="IPR016166">
    <property type="entry name" value="FAD-bd_PCMH"/>
</dbReference>
<evidence type="ECO:0000313" key="10">
    <source>
        <dbReference type="EnsemblPlants" id="KRH11830"/>
    </source>
</evidence>
<evidence type="ECO:0000256" key="4">
    <source>
        <dbReference type="ARBA" id="ARBA00022729"/>
    </source>
</evidence>
<reference evidence="9 10" key="1">
    <citation type="journal article" date="2010" name="Nature">
        <title>Genome sequence of the palaeopolyploid soybean.</title>
        <authorList>
            <person name="Schmutz J."/>
            <person name="Cannon S.B."/>
            <person name="Schlueter J."/>
            <person name="Ma J."/>
            <person name="Mitros T."/>
            <person name="Nelson W."/>
            <person name="Hyten D.L."/>
            <person name="Song Q."/>
            <person name="Thelen J.J."/>
            <person name="Cheng J."/>
            <person name="Xu D."/>
            <person name="Hellsten U."/>
            <person name="May G.D."/>
            <person name="Yu Y."/>
            <person name="Sakurai T."/>
            <person name="Umezawa T."/>
            <person name="Bhattacharyya M.K."/>
            <person name="Sandhu D."/>
            <person name="Valliyodan B."/>
            <person name="Lindquist E."/>
            <person name="Peto M."/>
            <person name="Grant D."/>
            <person name="Shu S."/>
            <person name="Goodstein D."/>
            <person name="Barry K."/>
            <person name="Futrell-Griggs M."/>
            <person name="Abernathy B."/>
            <person name="Du J."/>
            <person name="Tian Z."/>
            <person name="Zhu L."/>
            <person name="Gill N."/>
            <person name="Joshi T."/>
            <person name="Libault M."/>
            <person name="Sethuraman A."/>
            <person name="Zhang X.-C."/>
            <person name="Shinozaki K."/>
            <person name="Nguyen H.T."/>
            <person name="Wing R.A."/>
            <person name="Cregan P."/>
            <person name="Specht J."/>
            <person name="Grimwood J."/>
            <person name="Rokhsar D."/>
            <person name="Stacey G."/>
            <person name="Shoemaker R.C."/>
            <person name="Jackson S.A."/>
        </authorList>
    </citation>
    <scope>NUCLEOTIDE SEQUENCE [LARGE SCALE GENOMIC DNA]</scope>
    <source>
        <strain evidence="10">cv. Williams 82</strain>
        <tissue evidence="9">Callus</tissue>
    </source>
</reference>
<dbReference type="GO" id="GO:0071949">
    <property type="term" value="F:FAD binding"/>
    <property type="evidence" value="ECO:0007669"/>
    <property type="project" value="InterPro"/>
</dbReference>
<reference evidence="9" key="3">
    <citation type="submission" date="2018-07" db="EMBL/GenBank/DDBJ databases">
        <title>WGS assembly of Glycine max.</title>
        <authorList>
            <person name="Schmutz J."/>
            <person name="Cannon S."/>
            <person name="Schlueter J."/>
            <person name="Ma J."/>
            <person name="Mitros T."/>
            <person name="Nelson W."/>
            <person name="Hyten D."/>
            <person name="Song Q."/>
            <person name="Thelen J."/>
            <person name="Cheng J."/>
            <person name="Xu D."/>
            <person name="Hellsten U."/>
            <person name="May G."/>
            <person name="Yu Y."/>
            <person name="Sakurai T."/>
            <person name="Umezawa T."/>
            <person name="Bhattacharyya M."/>
            <person name="Sandhu D."/>
            <person name="Valliyodan B."/>
            <person name="Lindquist E."/>
            <person name="Peto M."/>
            <person name="Grant D."/>
            <person name="Shu S."/>
            <person name="Goodstein D."/>
            <person name="Barry K."/>
            <person name="Futrell-Griggs M."/>
            <person name="Abernathy B."/>
            <person name="Du J."/>
            <person name="Tian Z."/>
            <person name="Zhu L."/>
            <person name="Gill N."/>
            <person name="Joshi T."/>
            <person name="Libault M."/>
            <person name="Sethuraman A."/>
            <person name="Zhang X."/>
            <person name="Shinozaki K."/>
            <person name="Nguyen H."/>
            <person name="Wing R."/>
            <person name="Cregan P."/>
            <person name="Specht J."/>
            <person name="Grimwood J."/>
            <person name="Rokhsar D."/>
            <person name="Stacey G."/>
            <person name="Shoemaker R."/>
            <person name="Jackson S."/>
        </authorList>
    </citation>
    <scope>NUCLEOTIDE SEQUENCE</scope>
    <source>
        <tissue evidence="9">Callus</tissue>
    </source>
</reference>
<dbReference type="InterPro" id="IPR006094">
    <property type="entry name" value="Oxid_FAD_bind_N"/>
</dbReference>
<dbReference type="STRING" id="3847.K7MB53"/>
<dbReference type="OMA" id="VLWWDDD"/>
<dbReference type="eggNOG" id="ENOG502QVGN">
    <property type="taxonomic scope" value="Eukaryota"/>
</dbReference>
<dbReference type="EMBL" id="CM000848">
    <property type="protein sequence ID" value="KRH11830.1"/>
    <property type="molecule type" value="Genomic_DNA"/>
</dbReference>
<dbReference type="InterPro" id="IPR036318">
    <property type="entry name" value="FAD-bd_PCMH-like_sf"/>
</dbReference>
<sequence length="492" mass="54848">MAKPSLAYLFAAFLLLIVSISLSKPSPKSSLYDTFLHCFTQHTNSSTQFSNIVFPQSNPKFPFVTQNYIRNARFNTPLTQKLLLIVTPQVESHVQATVICAKSVNSQPNINLGGIIVNVKNEVAMVQAGATLGEVYYRIWEKSKVLGFPAGVCPTVDVGGHISGGGYDNMLRKHGLSVDNVIDAQIVDVKGNLLNRKTMGEDLFWAIRGGGGASFGVILSFTFKLVPVPKTVTVFRVEKTLEENATDFVLLFMRLLLQPVSSKVVKGGNTIRASVVALFLGGANEVVPILAKQFPLLGLRKENCTEVSWMDSVLWWDDDKSLKNGAKPETLLDRHANTADFLKRKSDYVQKAIPREGLEFIWKRMIELGKTGLVFNPYGRKMAQGNLFKVQYSVTWKDPSLAAAQNFLNQARKLYSYMTPFVSKNPRSAFLNYRDLDIGVNNFRKNSFQEGEVYGAKYFNGNFQRLIKVKTVVDSTNFFRNEQSIPLAPSKA</sequence>
<comment type="similarity">
    <text evidence="2">Belongs to the oxygen-dependent FAD-linked oxidoreductase family.</text>
</comment>
<evidence type="ECO:0000256" key="1">
    <source>
        <dbReference type="ARBA" id="ARBA00001974"/>
    </source>
</evidence>
<evidence type="ECO:0000256" key="2">
    <source>
        <dbReference type="ARBA" id="ARBA00005466"/>
    </source>
</evidence>
<evidence type="ECO:0000256" key="3">
    <source>
        <dbReference type="ARBA" id="ARBA00022630"/>
    </source>
</evidence>
<dbReference type="Pfam" id="PF08031">
    <property type="entry name" value="BBE"/>
    <property type="match status" value="1"/>
</dbReference>
<name>K7MB53_SOYBN</name>
<feature type="signal peptide" evidence="7">
    <location>
        <begin position="1"/>
        <end position="23"/>
    </location>
</feature>
<dbReference type="InterPro" id="IPR016167">
    <property type="entry name" value="FAD-bd_PCMH_sub1"/>
</dbReference>
<dbReference type="InterPro" id="IPR012951">
    <property type="entry name" value="BBE"/>
</dbReference>
<dbReference type="Gene3D" id="3.40.462.20">
    <property type="match status" value="1"/>
</dbReference>
<dbReference type="Gene3D" id="3.30.465.10">
    <property type="match status" value="1"/>
</dbReference>
<keyword evidence="3" id="KW-0285">Flavoprotein</keyword>
<evidence type="ECO:0000256" key="6">
    <source>
        <dbReference type="ARBA" id="ARBA00023180"/>
    </source>
</evidence>
<feature type="chain" id="PRO_5014581702" description="FAD-binding PCMH-type domain-containing protein" evidence="7">
    <location>
        <begin position="24"/>
        <end position="492"/>
    </location>
</feature>
<dbReference type="AlphaFoldDB" id="K7MB53"/>
<comment type="cofactor">
    <cofactor evidence="1">
        <name>FAD</name>
        <dbReference type="ChEBI" id="CHEBI:57692"/>
    </cofactor>
</comment>
<organism evidence="10">
    <name type="scientific">Glycine max</name>
    <name type="common">Soybean</name>
    <name type="synonym">Glycine hispida</name>
    <dbReference type="NCBI Taxonomy" id="3847"/>
    <lineage>
        <taxon>Eukaryota</taxon>
        <taxon>Viridiplantae</taxon>
        <taxon>Streptophyta</taxon>
        <taxon>Embryophyta</taxon>
        <taxon>Tracheophyta</taxon>
        <taxon>Spermatophyta</taxon>
        <taxon>Magnoliopsida</taxon>
        <taxon>eudicotyledons</taxon>
        <taxon>Gunneridae</taxon>
        <taxon>Pentapetalae</taxon>
        <taxon>rosids</taxon>
        <taxon>fabids</taxon>
        <taxon>Fabales</taxon>
        <taxon>Fabaceae</taxon>
        <taxon>Papilionoideae</taxon>
        <taxon>50 kb inversion clade</taxon>
        <taxon>NPAAA clade</taxon>
        <taxon>indigoferoid/millettioid clade</taxon>
        <taxon>Phaseoleae</taxon>
        <taxon>Glycine</taxon>
        <taxon>Glycine subgen. Soja</taxon>
    </lineage>
</organism>
<dbReference type="Proteomes" id="UP000008827">
    <property type="component" value="Chromosome 15"/>
</dbReference>
<dbReference type="Gramene" id="KRH11830">
    <property type="protein sequence ID" value="KRH11830"/>
    <property type="gene ID" value="GLYMA_15G133200"/>
</dbReference>
<dbReference type="Gene3D" id="3.30.43.10">
    <property type="entry name" value="Uridine Diphospho-n-acetylenolpyruvylglucosamine Reductase, domain 2"/>
    <property type="match status" value="1"/>
</dbReference>
<dbReference type="OrthoDB" id="407275at2759"/>
<keyword evidence="5" id="KW-0274">FAD</keyword>
<accession>K7MB53</accession>
<keyword evidence="4 7" id="KW-0732">Signal</keyword>
<evidence type="ECO:0000313" key="9">
    <source>
        <dbReference type="EMBL" id="KRH11830.1"/>
    </source>
</evidence>
<dbReference type="SMR" id="K7MB53"/>
<dbReference type="SUPFAM" id="SSF56176">
    <property type="entry name" value="FAD-binding/transporter-associated domain-like"/>
    <property type="match status" value="1"/>
</dbReference>
<dbReference type="EnsemblPlants" id="KRH11830">
    <property type="protein sequence ID" value="KRH11830"/>
    <property type="gene ID" value="GLYMA_15G133200"/>
</dbReference>
<keyword evidence="6" id="KW-0325">Glycoprotein</keyword>
<protein>
    <recommendedName>
        <fullName evidence="8">FAD-binding PCMH-type domain-containing protein</fullName>
    </recommendedName>
</protein>
<reference evidence="10" key="2">
    <citation type="submission" date="2018-02" db="UniProtKB">
        <authorList>
            <consortium name="EnsemblPlants"/>
        </authorList>
    </citation>
    <scope>IDENTIFICATION</scope>
    <source>
        <strain evidence="10">Williams 82</strain>
    </source>
</reference>
<dbReference type="InParanoid" id="K7MB53"/>
<dbReference type="Pfam" id="PF01565">
    <property type="entry name" value="FAD_binding_4"/>
    <property type="match status" value="1"/>
</dbReference>
<feature type="domain" description="FAD-binding PCMH-type" evidence="8">
    <location>
        <begin position="103"/>
        <end position="228"/>
    </location>
</feature>
<keyword evidence="11" id="KW-1185">Reference proteome</keyword>
<evidence type="ECO:0000259" key="8">
    <source>
        <dbReference type="PROSITE" id="PS51387"/>
    </source>
</evidence>
<evidence type="ECO:0000256" key="7">
    <source>
        <dbReference type="SAM" id="SignalP"/>
    </source>
</evidence>
<proteinExistence type="inferred from homology"/>
<dbReference type="InterPro" id="IPR016169">
    <property type="entry name" value="FAD-bd_PCMH_sub2"/>
</dbReference>
<dbReference type="PROSITE" id="PS51387">
    <property type="entry name" value="FAD_PCMH"/>
    <property type="match status" value="1"/>
</dbReference>
<dbReference type="GO" id="GO:0016491">
    <property type="term" value="F:oxidoreductase activity"/>
    <property type="evidence" value="ECO:0007669"/>
    <property type="project" value="InterPro"/>
</dbReference>